<evidence type="ECO:0000313" key="1">
    <source>
        <dbReference type="EMBL" id="AAO54070.1"/>
    </source>
</evidence>
<dbReference type="HOGENOM" id="CLU_421427_0_0_6"/>
<dbReference type="RefSeq" id="WP_011103173.1">
    <property type="nucleotide sequence ID" value="NC_004578.1"/>
</dbReference>
<dbReference type="EMBL" id="AE016853">
    <property type="protein sequence ID" value="AAO54070.1"/>
    <property type="molecule type" value="Genomic_DNA"/>
</dbReference>
<dbReference type="KEGG" id="pst:PSPTO_0527"/>
<dbReference type="STRING" id="223283.PSPTO_0527"/>
<dbReference type="Pfam" id="PF20012">
    <property type="entry name" value="GAP1-N1"/>
    <property type="match status" value="1"/>
</dbReference>
<name>Q88A68_PSESM</name>
<dbReference type="PATRIC" id="fig|223283.9.peg.540"/>
<dbReference type="GeneID" id="1182136"/>
<evidence type="ECO:0000313" key="2">
    <source>
        <dbReference type="Proteomes" id="UP000002515"/>
    </source>
</evidence>
<reference evidence="1 2" key="1">
    <citation type="journal article" date="2003" name="Proc. Natl. Acad. Sci. U.S.A.">
        <title>The complete genome sequence of the Arabidopsis and tomato pathogen Pseudomonas syringae pv. tomato DC3000.</title>
        <authorList>
            <person name="Buell C.R."/>
            <person name="Joardar V."/>
            <person name="Lindeberg M."/>
            <person name="Selengut J."/>
            <person name="Paulsen I.T."/>
            <person name="Gwinn M.L."/>
            <person name="Dodson R.J."/>
            <person name="Deboy R.T."/>
            <person name="Durkin A.S."/>
            <person name="Kolonay J.F."/>
            <person name="Madupu R."/>
            <person name="Daugherty S."/>
            <person name="Brinkac L."/>
            <person name="Beanan M.J."/>
            <person name="Haft D.H."/>
            <person name="Nelson W.C."/>
            <person name="Davidsen T."/>
            <person name="Zafar N."/>
            <person name="Zhou L."/>
            <person name="Liu J."/>
            <person name="Yuan Q."/>
            <person name="Khouri H."/>
            <person name="Fedorova N."/>
            <person name="Tran B."/>
            <person name="Russell D."/>
            <person name="Berry K."/>
            <person name="Utterback T."/>
            <person name="Van Aken S.E."/>
            <person name="Feldblyum T.V."/>
            <person name="D'Ascenzo M."/>
            <person name="Deng W.L."/>
            <person name="Ramos A.R."/>
            <person name="Alfano J.R."/>
            <person name="Cartinhour S."/>
            <person name="Chatterjee A.K."/>
            <person name="Delaney T.P."/>
            <person name="Lazarowitz S.G."/>
            <person name="Martin G.B."/>
            <person name="Schneider D.J."/>
            <person name="Tang X."/>
            <person name="Bender C.L."/>
            <person name="White O."/>
            <person name="Fraser C.M."/>
            <person name="Collmer A."/>
        </authorList>
    </citation>
    <scope>NUCLEOTIDE SEQUENCE [LARGE SCALE GENOMIC DNA]</scope>
    <source>
        <strain evidence="2">ATCC BAA-871 / DC3000</strain>
    </source>
</reference>
<gene>
    <name evidence="1" type="ordered locus">PSPTO_0527</name>
</gene>
<sequence length="650" mass="72132">MKFDQCLFGYDDGHRLLASSLPLGTETSFLTELSDLAPGTIFNQSEGYWTGLPVPGISRYVLMRTWPAPEMSRPGCVWTHALLLEPALFESIEDLSVLQAFAIRPKGLVDKERYREPLTHDVSQLVQSPKSVDIAILKRLLLSLYTGGSPSIEVESPGQLDAPLFAVWSQQWPRLRRNLRFQTAASRAPRSTGSMRFDITVELALTITTPSRDGVKDLPWLESAALDVQEGTAGTLRPFLWRYGRDVRRQRGSFLPLAEIKAIDTEGTHDSGERLIEIVTTSFSTLDDAQHLKQDLVDGNLAPVAQPQLLQLVLSGAGRAVFPMPTCSGISKLIDLWPERRKEMLSLIEITVDAVDPIGQSVFDLLTRGTQESLTWLLTQASSQTRKRIMRENPGLLLADWFLDLESPAVIELLPLIPEKLPGVDALLAKLLMRNDRTLAEVAFEHFPILMAGQIVLAAGGASTHVADVWWQKLRQNPAVLLQPEVLRFVSRMSQLYAMAEILGWLTPSVVAAGPALWAPILSKASNDLPTEQADTLYSFLVGIAISSGDSSGILLVEKLFDVIHEQLLASRLSDSARDLLEDLLPDVGWIRRWDVALRFRVAIANAYVRFRWPPQSYAKLGNTRRIRRMLVDAASDVPGGKHYAEAADD</sequence>
<keyword evidence="2" id="KW-1185">Reference proteome</keyword>
<dbReference type="eggNOG" id="ENOG5033IPR">
    <property type="taxonomic scope" value="Bacteria"/>
</dbReference>
<dbReference type="Proteomes" id="UP000002515">
    <property type="component" value="Chromosome"/>
</dbReference>
<organism evidence="1 2">
    <name type="scientific">Pseudomonas syringae pv. tomato (strain ATCC BAA-871 / DC3000)</name>
    <dbReference type="NCBI Taxonomy" id="223283"/>
    <lineage>
        <taxon>Bacteria</taxon>
        <taxon>Pseudomonadati</taxon>
        <taxon>Pseudomonadota</taxon>
        <taxon>Gammaproteobacteria</taxon>
        <taxon>Pseudomonadales</taxon>
        <taxon>Pseudomonadaceae</taxon>
        <taxon>Pseudomonas</taxon>
    </lineage>
</organism>
<proteinExistence type="predicted"/>
<accession>Q88A68</accession>
<dbReference type="AlphaFoldDB" id="Q88A68"/>
<protein>
    <submittedName>
        <fullName evidence="1">Uncharacterized protein</fullName>
    </submittedName>
</protein>
<dbReference type="OrthoDB" id="252376at2"/>